<evidence type="ECO:0000313" key="1">
    <source>
        <dbReference type="EMBL" id="KAL0967621.1"/>
    </source>
</evidence>
<reference evidence="1 2" key="1">
    <citation type="submission" date="2024-06" db="EMBL/GenBank/DDBJ databases">
        <authorList>
            <person name="Pan Q."/>
            <person name="Wen M."/>
            <person name="Jouanno E."/>
            <person name="Zahm M."/>
            <person name="Klopp C."/>
            <person name="Cabau C."/>
            <person name="Louis A."/>
            <person name="Berthelot C."/>
            <person name="Parey E."/>
            <person name="Roest Crollius H."/>
            <person name="Montfort J."/>
            <person name="Robinson-Rechavi M."/>
            <person name="Bouchez O."/>
            <person name="Lampietro C."/>
            <person name="Lopez Roques C."/>
            <person name="Donnadieu C."/>
            <person name="Postlethwait J."/>
            <person name="Bobe J."/>
            <person name="Verreycken H."/>
            <person name="Guiguen Y."/>
        </authorList>
    </citation>
    <scope>NUCLEOTIDE SEQUENCE [LARGE SCALE GENOMIC DNA]</scope>
    <source>
        <strain evidence="1">Up_M1</strain>
        <tissue evidence="1">Testis</tissue>
    </source>
</reference>
<evidence type="ECO:0000313" key="2">
    <source>
        <dbReference type="Proteomes" id="UP001557470"/>
    </source>
</evidence>
<gene>
    <name evidence="1" type="ORF">UPYG_G00254600</name>
</gene>
<sequence length="67" mass="7145">MSCCDHPISLCSSCLENSTLEYLSSTAWDSGLSFNLSRPGKSTLTVLPGAQNSVKILPLTKTVTPEN</sequence>
<dbReference type="AlphaFoldDB" id="A0ABD0W9Q8"/>
<dbReference type="EMBL" id="JAGEUA010000008">
    <property type="protein sequence ID" value="KAL0967621.1"/>
    <property type="molecule type" value="Genomic_DNA"/>
</dbReference>
<dbReference type="Proteomes" id="UP001557470">
    <property type="component" value="Unassembled WGS sequence"/>
</dbReference>
<organism evidence="1 2">
    <name type="scientific">Umbra pygmaea</name>
    <name type="common">Eastern mudminnow</name>
    <dbReference type="NCBI Taxonomy" id="75934"/>
    <lineage>
        <taxon>Eukaryota</taxon>
        <taxon>Metazoa</taxon>
        <taxon>Chordata</taxon>
        <taxon>Craniata</taxon>
        <taxon>Vertebrata</taxon>
        <taxon>Euteleostomi</taxon>
        <taxon>Actinopterygii</taxon>
        <taxon>Neopterygii</taxon>
        <taxon>Teleostei</taxon>
        <taxon>Protacanthopterygii</taxon>
        <taxon>Esociformes</taxon>
        <taxon>Umbridae</taxon>
        <taxon>Umbra</taxon>
    </lineage>
</organism>
<proteinExistence type="predicted"/>
<comment type="caution">
    <text evidence="1">The sequence shown here is derived from an EMBL/GenBank/DDBJ whole genome shotgun (WGS) entry which is preliminary data.</text>
</comment>
<protein>
    <submittedName>
        <fullName evidence="1">Uncharacterized protein</fullName>
    </submittedName>
</protein>
<keyword evidence="2" id="KW-1185">Reference proteome</keyword>
<name>A0ABD0W9Q8_UMBPY</name>
<accession>A0ABD0W9Q8</accession>